<name>A0A835G5G2_SPOEX</name>
<dbReference type="InterPro" id="IPR013783">
    <property type="entry name" value="Ig-like_fold"/>
</dbReference>
<comment type="caution">
    <text evidence="10">The sequence shown here is derived from an EMBL/GenBank/DDBJ whole genome shotgun (WGS) entry which is preliminary data.</text>
</comment>
<dbReference type="InterPro" id="IPR036179">
    <property type="entry name" value="Ig-like_dom_sf"/>
</dbReference>
<dbReference type="GO" id="GO:0016020">
    <property type="term" value="C:membrane"/>
    <property type="evidence" value="ECO:0007669"/>
    <property type="project" value="UniProtKB-SubCell"/>
</dbReference>
<feature type="transmembrane region" description="Helical" evidence="8">
    <location>
        <begin position="448"/>
        <end position="471"/>
    </location>
</feature>
<keyword evidence="11" id="KW-1185">Reference proteome</keyword>
<evidence type="ECO:0000256" key="2">
    <source>
        <dbReference type="ARBA" id="ARBA00008727"/>
    </source>
</evidence>
<dbReference type="Gene3D" id="2.60.40.10">
    <property type="entry name" value="Immunoglobulins"/>
    <property type="match status" value="1"/>
</dbReference>
<dbReference type="PROSITE" id="PS50835">
    <property type="entry name" value="IG_LIKE"/>
    <property type="match status" value="1"/>
</dbReference>
<sequence length="502" mass="58549">ASCIEASVYKIIASLKEAPRLRVKQYRKGDRTRHSNDKMMIYKPIFKIIALCNIILNSSAANNSYFEVTACYNNTLTHTTNKPRVVDVFIGSVVHLWLTVTRIIIQNGGFINREEKKIKKKILMRDLSDKVFITPTHILHIYDFNLNNSGIYTCKRSNVIKKENVFLYILEDKYLPNIVPTISIINVDVAPKIGTSTQWQEYRKTYLYPINKKFKESKEEPFRSIRNVFNKTFNLTTVWDNWGECKEIDHQKGVRKRLGRCRLQPNEIRKNYDYNFGIKQIETNVKNAKSILSDGFDIACRSIELNKTAPKLSEIIRNIPEFEEEQACNFTKRTAKHKVPKSKNKNKTMKQVEENGHVTLTCTEASPNSELKWFKDTKLLNSLFRNKKCKNEEESHITVDTNNSLHILHITKKEEGNYSCQTDDKKVQEFEIKVVSKSKLLNQEFIRYSIYLGFVLSLAMACYCAGVCIAFHRRASFVDPLNKNRKGYEYHRFQCERESLLK</sequence>
<dbReference type="CDD" id="cd00096">
    <property type="entry name" value="Ig"/>
    <property type="match status" value="1"/>
</dbReference>
<evidence type="ECO:0000256" key="5">
    <source>
        <dbReference type="ARBA" id="ARBA00022989"/>
    </source>
</evidence>
<dbReference type="InterPro" id="IPR039311">
    <property type="entry name" value="FAM187A/B"/>
</dbReference>
<evidence type="ECO:0000256" key="7">
    <source>
        <dbReference type="ARBA" id="ARBA00023180"/>
    </source>
</evidence>
<dbReference type="PANTHER" id="PTHR32178">
    <property type="entry name" value="FAM187"/>
    <property type="match status" value="1"/>
</dbReference>
<keyword evidence="3 8" id="KW-0812">Transmembrane</keyword>
<dbReference type="InterPro" id="IPR003599">
    <property type="entry name" value="Ig_sub"/>
</dbReference>
<evidence type="ECO:0000256" key="6">
    <source>
        <dbReference type="ARBA" id="ARBA00023136"/>
    </source>
</evidence>
<feature type="domain" description="Ig-like" evidence="9">
    <location>
        <begin position="340"/>
        <end position="436"/>
    </location>
</feature>
<evidence type="ECO:0000256" key="1">
    <source>
        <dbReference type="ARBA" id="ARBA00004479"/>
    </source>
</evidence>
<dbReference type="Proteomes" id="UP000648187">
    <property type="component" value="Unassembled WGS sequence"/>
</dbReference>
<evidence type="ECO:0000256" key="3">
    <source>
        <dbReference type="ARBA" id="ARBA00022692"/>
    </source>
</evidence>
<evidence type="ECO:0000313" key="10">
    <source>
        <dbReference type="EMBL" id="KAF9407507.1"/>
    </source>
</evidence>
<evidence type="ECO:0000313" key="11">
    <source>
        <dbReference type="Proteomes" id="UP000648187"/>
    </source>
</evidence>
<organism evidence="10 11">
    <name type="scientific">Spodoptera exigua</name>
    <name type="common">Beet armyworm</name>
    <name type="synonym">Noctua fulgens</name>
    <dbReference type="NCBI Taxonomy" id="7107"/>
    <lineage>
        <taxon>Eukaryota</taxon>
        <taxon>Metazoa</taxon>
        <taxon>Ecdysozoa</taxon>
        <taxon>Arthropoda</taxon>
        <taxon>Hexapoda</taxon>
        <taxon>Insecta</taxon>
        <taxon>Pterygota</taxon>
        <taxon>Neoptera</taxon>
        <taxon>Endopterygota</taxon>
        <taxon>Lepidoptera</taxon>
        <taxon>Glossata</taxon>
        <taxon>Ditrysia</taxon>
        <taxon>Noctuoidea</taxon>
        <taxon>Noctuidae</taxon>
        <taxon>Amphipyrinae</taxon>
        <taxon>Spodoptera</taxon>
    </lineage>
</organism>
<protein>
    <recommendedName>
        <fullName evidence="9">Ig-like domain-containing protein</fullName>
    </recommendedName>
</protein>
<dbReference type="InterPro" id="IPR007110">
    <property type="entry name" value="Ig-like_dom"/>
</dbReference>
<evidence type="ECO:0000256" key="8">
    <source>
        <dbReference type="SAM" id="Phobius"/>
    </source>
</evidence>
<dbReference type="InterPro" id="IPR003598">
    <property type="entry name" value="Ig_sub2"/>
</dbReference>
<comment type="similarity">
    <text evidence="2">Belongs to the FAM187 family.</text>
</comment>
<dbReference type="SMART" id="SM00409">
    <property type="entry name" value="IG"/>
    <property type="match status" value="2"/>
</dbReference>
<keyword evidence="4" id="KW-0732">Signal</keyword>
<keyword evidence="6 8" id="KW-0472">Membrane</keyword>
<gene>
    <name evidence="10" type="ORF">HW555_012497</name>
</gene>
<dbReference type="SUPFAM" id="SSF48726">
    <property type="entry name" value="Immunoglobulin"/>
    <property type="match status" value="2"/>
</dbReference>
<proteinExistence type="inferred from homology"/>
<evidence type="ECO:0000259" key="9">
    <source>
        <dbReference type="PROSITE" id="PS50835"/>
    </source>
</evidence>
<keyword evidence="7" id="KW-0325">Glycoprotein</keyword>
<feature type="non-terminal residue" evidence="10">
    <location>
        <position position="502"/>
    </location>
</feature>
<dbReference type="EMBL" id="JACKWZ010000464">
    <property type="protein sequence ID" value="KAF9407507.1"/>
    <property type="molecule type" value="Genomic_DNA"/>
</dbReference>
<comment type="subcellular location">
    <subcellularLocation>
        <location evidence="1">Membrane</location>
        <topology evidence="1">Single-pass type I membrane protein</topology>
    </subcellularLocation>
</comment>
<evidence type="ECO:0000256" key="4">
    <source>
        <dbReference type="ARBA" id="ARBA00022729"/>
    </source>
</evidence>
<reference evidence="10" key="1">
    <citation type="submission" date="2020-08" db="EMBL/GenBank/DDBJ databases">
        <title>Spodoptera exigua strain:BAW_Kor-Di-RS1 Genome sequencing and assembly.</title>
        <authorList>
            <person name="Kim J."/>
            <person name="Nam H.Y."/>
            <person name="Kwon M."/>
            <person name="Choi J.H."/>
            <person name="Cho S.R."/>
            <person name="Kim G.-H."/>
        </authorList>
    </citation>
    <scope>NUCLEOTIDE SEQUENCE</scope>
    <source>
        <strain evidence="10">BAW_Kor-Di-RS1</strain>
        <tissue evidence="10">Whole-body</tissue>
    </source>
</reference>
<keyword evidence="5 8" id="KW-1133">Transmembrane helix</keyword>
<accession>A0A835G5G2</accession>
<dbReference type="AlphaFoldDB" id="A0A835G5G2"/>
<dbReference type="SMART" id="SM00408">
    <property type="entry name" value="IGc2"/>
    <property type="match status" value="1"/>
</dbReference>
<dbReference type="PANTHER" id="PTHR32178:SF6">
    <property type="entry name" value="IG-LIKE DOMAIN-CONTAINING PROTEIN"/>
    <property type="match status" value="1"/>
</dbReference>
<dbReference type="Pfam" id="PF13927">
    <property type="entry name" value="Ig_3"/>
    <property type="match status" value="1"/>
</dbReference>